<gene>
    <name evidence="5" type="ORF">IPA_05715</name>
</gene>
<keyword evidence="2" id="KW-0328">Glycosyltransferase</keyword>
<evidence type="ECO:0000256" key="1">
    <source>
        <dbReference type="ARBA" id="ARBA00006739"/>
    </source>
</evidence>
<sequence>MAKLEVIKMEREEIESASITILYKTSHRRDIYDLTLRSILRAKGVDAAIFVLNNPPDDSKEFLLNIINEELKRGVDKDIYIIESSKNLGFGNGNNLGYELAKSLGAKYVVLINDDFLVREEVIGELKEMLERTDYSGISGIVLNPDFTIQVYGSYLCHDRSRQPYQWKARKGIPLYPTYLCGCFSIYKVKDLEECGGLFLKPHFIYAEDTELGIRLWRCGKRIVEVPVVVGVHYQGTSMVGKKRRRDLRFSLALHRADGCVHAKRYPPSDPFTFLYSLIYFIETIATAPLPSMPLHLFMRLIGAIECWKEKTVAKEPRLLDPTCLLPITLRALYKAERLGKSKT</sequence>
<name>A0A977KCB6_9CREN</name>
<evidence type="ECO:0000313" key="5">
    <source>
        <dbReference type="EMBL" id="UXD22513.1"/>
    </source>
</evidence>
<keyword evidence="3" id="KW-0808">Transferase</keyword>
<reference evidence="5" key="1">
    <citation type="submission" date="2013-11" db="EMBL/GenBank/DDBJ databases">
        <title>Comparative genomics of Ignicoccus.</title>
        <authorList>
            <person name="Podar M."/>
        </authorList>
    </citation>
    <scope>NUCLEOTIDE SEQUENCE</scope>
    <source>
        <strain evidence="5">DSM 13166</strain>
    </source>
</reference>
<proteinExistence type="inferred from homology"/>
<dbReference type="PANTHER" id="PTHR43179">
    <property type="entry name" value="RHAMNOSYLTRANSFERASE WBBL"/>
    <property type="match status" value="1"/>
</dbReference>
<keyword evidence="6" id="KW-1185">Reference proteome</keyword>
<dbReference type="InterPro" id="IPR001173">
    <property type="entry name" value="Glyco_trans_2-like"/>
</dbReference>
<dbReference type="EMBL" id="CP006868">
    <property type="protein sequence ID" value="UXD22513.1"/>
    <property type="molecule type" value="Genomic_DNA"/>
</dbReference>
<dbReference type="PANTHER" id="PTHR43179:SF12">
    <property type="entry name" value="GALACTOFURANOSYLTRANSFERASE GLFT2"/>
    <property type="match status" value="1"/>
</dbReference>
<evidence type="ECO:0000256" key="3">
    <source>
        <dbReference type="ARBA" id="ARBA00022679"/>
    </source>
</evidence>
<dbReference type="KEGG" id="ipc:IPA_05715"/>
<dbReference type="SUPFAM" id="SSF53448">
    <property type="entry name" value="Nucleotide-diphospho-sugar transferases"/>
    <property type="match status" value="1"/>
</dbReference>
<dbReference type="InterPro" id="IPR029044">
    <property type="entry name" value="Nucleotide-diphossugar_trans"/>
</dbReference>
<dbReference type="Gene3D" id="3.90.550.10">
    <property type="entry name" value="Spore Coat Polysaccharide Biosynthesis Protein SpsA, Chain A"/>
    <property type="match status" value="1"/>
</dbReference>
<protein>
    <recommendedName>
        <fullName evidence="4">Glycosyltransferase 2-like domain-containing protein</fullName>
    </recommendedName>
</protein>
<dbReference type="GO" id="GO:0016757">
    <property type="term" value="F:glycosyltransferase activity"/>
    <property type="evidence" value="ECO:0007669"/>
    <property type="project" value="UniProtKB-KW"/>
</dbReference>
<dbReference type="Pfam" id="PF00535">
    <property type="entry name" value="Glycos_transf_2"/>
    <property type="match status" value="1"/>
</dbReference>
<dbReference type="AlphaFoldDB" id="A0A977KCB6"/>
<accession>A0A977KCB6</accession>
<feature type="domain" description="Glycosyltransferase 2-like" evidence="4">
    <location>
        <begin position="35"/>
        <end position="194"/>
    </location>
</feature>
<comment type="similarity">
    <text evidence="1">Belongs to the glycosyltransferase 2 family.</text>
</comment>
<evidence type="ECO:0000259" key="4">
    <source>
        <dbReference type="Pfam" id="PF00535"/>
    </source>
</evidence>
<evidence type="ECO:0000256" key="2">
    <source>
        <dbReference type="ARBA" id="ARBA00022676"/>
    </source>
</evidence>
<dbReference type="Proteomes" id="UP001063698">
    <property type="component" value="Chromosome"/>
</dbReference>
<evidence type="ECO:0000313" key="6">
    <source>
        <dbReference type="Proteomes" id="UP001063698"/>
    </source>
</evidence>
<organism evidence="5 6">
    <name type="scientific">Ignicoccus pacificus DSM 13166</name>
    <dbReference type="NCBI Taxonomy" id="940294"/>
    <lineage>
        <taxon>Archaea</taxon>
        <taxon>Thermoproteota</taxon>
        <taxon>Thermoprotei</taxon>
        <taxon>Desulfurococcales</taxon>
        <taxon>Desulfurococcaceae</taxon>
        <taxon>Ignicoccus</taxon>
    </lineage>
</organism>